<dbReference type="EMBL" id="JAPYYP010000031">
    <property type="protein sequence ID" value="MDA5110404.1"/>
    <property type="molecule type" value="Genomic_DNA"/>
</dbReference>
<reference evidence="2" key="1">
    <citation type="submission" date="2022-12" db="EMBL/GenBank/DDBJ databases">
        <title>Draft genome sequence of the thermophilic strain Brevibacillus thermoruber HT42, isolated from Los Humeros, Puebla, Mexico, with biotechnological potential.</title>
        <authorList>
            <person name="Lara Sanchez J."/>
            <person name="Solis Palacios R."/>
            <person name="Bustos Baena A.S."/>
            <person name="Ruz Baez A.E."/>
            <person name="Espinosa Luna G."/>
            <person name="Oliart Ros R.M."/>
        </authorList>
    </citation>
    <scope>NUCLEOTIDE SEQUENCE</scope>
    <source>
        <strain evidence="2">HT42</strain>
    </source>
</reference>
<organism evidence="2 3">
    <name type="scientific">Brevibacillus thermoruber</name>
    <dbReference type="NCBI Taxonomy" id="33942"/>
    <lineage>
        <taxon>Bacteria</taxon>
        <taxon>Bacillati</taxon>
        <taxon>Bacillota</taxon>
        <taxon>Bacilli</taxon>
        <taxon>Bacillales</taxon>
        <taxon>Paenibacillaceae</taxon>
        <taxon>Brevibacillus</taxon>
    </lineage>
</organism>
<feature type="transmembrane region" description="Helical" evidence="1">
    <location>
        <begin position="89"/>
        <end position="110"/>
    </location>
</feature>
<feature type="transmembrane region" description="Helical" evidence="1">
    <location>
        <begin position="193"/>
        <end position="218"/>
    </location>
</feature>
<keyword evidence="1" id="KW-0812">Transmembrane</keyword>
<keyword evidence="1" id="KW-1133">Transmembrane helix</keyword>
<dbReference type="Proteomes" id="UP001151071">
    <property type="component" value="Unassembled WGS sequence"/>
</dbReference>
<accession>A0A9X3Z563</accession>
<keyword evidence="3" id="KW-1185">Reference proteome</keyword>
<feature type="transmembrane region" description="Helical" evidence="1">
    <location>
        <begin position="55"/>
        <end position="77"/>
    </location>
</feature>
<comment type="caution">
    <text evidence="2">The sequence shown here is derived from an EMBL/GenBank/DDBJ whole genome shotgun (WGS) entry which is preliminary data.</text>
</comment>
<evidence type="ECO:0008006" key="4">
    <source>
        <dbReference type="Google" id="ProtNLM"/>
    </source>
</evidence>
<feature type="transmembrane region" description="Helical" evidence="1">
    <location>
        <begin position="116"/>
        <end position="139"/>
    </location>
</feature>
<evidence type="ECO:0000313" key="2">
    <source>
        <dbReference type="EMBL" id="MDA5110404.1"/>
    </source>
</evidence>
<gene>
    <name evidence="2" type="ORF">O3V59_18750</name>
</gene>
<feature type="transmembrane region" description="Helical" evidence="1">
    <location>
        <begin position="15"/>
        <end position="35"/>
    </location>
</feature>
<keyword evidence="1" id="KW-0472">Membrane</keyword>
<evidence type="ECO:0000313" key="3">
    <source>
        <dbReference type="Proteomes" id="UP001151071"/>
    </source>
</evidence>
<evidence type="ECO:0000256" key="1">
    <source>
        <dbReference type="SAM" id="Phobius"/>
    </source>
</evidence>
<feature type="transmembrane region" description="Helical" evidence="1">
    <location>
        <begin position="159"/>
        <end position="187"/>
    </location>
</feature>
<protein>
    <recommendedName>
        <fullName evidence="4">Glycerophosphoryl diester phosphodiesterase membrane domain-containing protein</fullName>
    </recommendedName>
</protein>
<name>A0A9X3Z563_9BACL</name>
<proteinExistence type="predicted"/>
<dbReference type="RefSeq" id="WP_029100841.1">
    <property type="nucleotide sequence ID" value="NZ_JAPYYP010000031.1"/>
</dbReference>
<sequence>MNPMKESIRFYTRHIEALLLLSGVILFPFLLVHNFTINYVNFLAALTGAPIVSSFYNLFLLLLFLTVVQIVFAQYVISELEGEERPLRHAFRTFFETAFSVFLFGIVYVLAVCFGLMLFVVPGVVLLILFYLTPFLVVLKKRSPWKCMRAAYELGKRHFVPLLGLILLASAVQWLISLAGLVSVTYITTSFGAVFFTQLLLTVLVFPFLAVMFTMYTYKWSEESVHRASADAAAAVEG</sequence>
<dbReference type="AlphaFoldDB" id="A0A9X3Z563"/>